<proteinExistence type="predicted"/>
<name>K0SNJ5_THAOC</name>
<dbReference type="EMBL" id="AGNL01018812">
    <property type="protein sequence ID" value="EJK62521.1"/>
    <property type="molecule type" value="Genomic_DNA"/>
</dbReference>
<dbReference type="AlphaFoldDB" id="K0SNJ5"/>
<keyword evidence="4" id="KW-1185">Reference proteome</keyword>
<dbReference type="OMA" id="SCHNDRQ"/>
<feature type="region of interest" description="Disordered" evidence="1">
    <location>
        <begin position="1"/>
        <end position="27"/>
    </location>
</feature>
<dbReference type="OrthoDB" id="436688at2759"/>
<dbReference type="PANTHER" id="PTHR35513">
    <property type="entry name" value="OS02G0158600 PROTEIN"/>
    <property type="match status" value="1"/>
</dbReference>
<dbReference type="PANTHER" id="PTHR35513:SF1">
    <property type="entry name" value="OS02G0158600 PROTEIN"/>
    <property type="match status" value="1"/>
</dbReference>
<accession>K0SNJ5</accession>
<gene>
    <name evidence="3" type="ORF">THAOC_16865</name>
</gene>
<dbReference type="eggNOG" id="ENOG502SEY7">
    <property type="taxonomic scope" value="Eukaryota"/>
</dbReference>
<evidence type="ECO:0000313" key="4">
    <source>
        <dbReference type="Proteomes" id="UP000266841"/>
    </source>
</evidence>
<dbReference type="InterPro" id="IPR056971">
    <property type="entry name" value="Znf-C2HC_3"/>
</dbReference>
<sequence>MSLQQNDNDQDHQHRWQHGPQQHQGQVSDLIRLARTSATTNPADALDALMQALTLQTGTQAAADQAMGRIRTELGDVVADCIAGKCSARQRLRDQQQISDEDMHRKALAVVQDLLNDSSTFLYAQNRQHILQQAMEDGSSVVCSQCGDMVKIERWEQHKNYWCRAIERDAKESDEEMDM</sequence>
<evidence type="ECO:0000313" key="3">
    <source>
        <dbReference type="EMBL" id="EJK62521.1"/>
    </source>
</evidence>
<evidence type="ECO:0000259" key="2">
    <source>
        <dbReference type="Pfam" id="PF25017"/>
    </source>
</evidence>
<dbReference type="Pfam" id="PF25017">
    <property type="entry name" value="zf-C2HC_3"/>
    <property type="match status" value="1"/>
</dbReference>
<reference evidence="3 4" key="1">
    <citation type="journal article" date="2012" name="Genome Biol.">
        <title>Genome and low-iron response of an oceanic diatom adapted to chronic iron limitation.</title>
        <authorList>
            <person name="Lommer M."/>
            <person name="Specht M."/>
            <person name="Roy A.S."/>
            <person name="Kraemer L."/>
            <person name="Andreson R."/>
            <person name="Gutowska M.A."/>
            <person name="Wolf J."/>
            <person name="Bergner S.V."/>
            <person name="Schilhabel M.B."/>
            <person name="Klostermeier U.C."/>
            <person name="Beiko R.G."/>
            <person name="Rosenstiel P."/>
            <person name="Hippler M."/>
            <person name="Laroche J."/>
        </authorList>
    </citation>
    <scope>NUCLEOTIDE SEQUENCE [LARGE SCALE GENOMIC DNA]</scope>
    <source>
        <strain evidence="3 4">CCMP1005</strain>
    </source>
</reference>
<organism evidence="3 4">
    <name type="scientific">Thalassiosira oceanica</name>
    <name type="common">Marine diatom</name>
    <dbReference type="NCBI Taxonomy" id="159749"/>
    <lineage>
        <taxon>Eukaryota</taxon>
        <taxon>Sar</taxon>
        <taxon>Stramenopiles</taxon>
        <taxon>Ochrophyta</taxon>
        <taxon>Bacillariophyta</taxon>
        <taxon>Coscinodiscophyceae</taxon>
        <taxon>Thalassiosirophycidae</taxon>
        <taxon>Thalassiosirales</taxon>
        <taxon>Thalassiosiraceae</taxon>
        <taxon>Thalassiosira</taxon>
    </lineage>
</organism>
<comment type="caution">
    <text evidence="3">The sequence shown here is derived from an EMBL/GenBank/DDBJ whole genome shotgun (WGS) entry which is preliminary data.</text>
</comment>
<dbReference type="Proteomes" id="UP000266841">
    <property type="component" value="Unassembled WGS sequence"/>
</dbReference>
<evidence type="ECO:0000256" key="1">
    <source>
        <dbReference type="SAM" id="MobiDB-lite"/>
    </source>
</evidence>
<feature type="domain" description="C2HC zinc finger plants" evidence="2">
    <location>
        <begin position="119"/>
        <end position="164"/>
    </location>
</feature>
<protein>
    <recommendedName>
        <fullName evidence="2">C2HC zinc finger plants domain-containing protein</fullName>
    </recommendedName>
</protein>